<protein>
    <recommendedName>
        <fullName evidence="3">HAT C-terminal dimerisation domain-containing protein</fullName>
    </recommendedName>
</protein>
<accession>A0A164E8U0</accession>
<dbReference type="STRING" id="35525.A0A164E8U0"/>
<name>A0A164E8U0_9CRUS</name>
<dbReference type="OrthoDB" id="6382074at2759"/>
<dbReference type="PANTHER" id="PTHR47501">
    <property type="entry name" value="TRANSPOSASE-RELATED"/>
    <property type="match status" value="1"/>
</dbReference>
<dbReference type="Proteomes" id="UP000076858">
    <property type="component" value="Unassembled WGS sequence"/>
</dbReference>
<dbReference type="EMBL" id="LRGB01024544">
    <property type="protein sequence ID" value="KZR96551.1"/>
    <property type="molecule type" value="Genomic_DNA"/>
</dbReference>
<dbReference type="AlphaFoldDB" id="A0A164E8U0"/>
<proteinExistence type="predicted"/>
<evidence type="ECO:0000313" key="2">
    <source>
        <dbReference type="Proteomes" id="UP000076858"/>
    </source>
</evidence>
<sequence length="286" mass="32468">MNCVLKFSNTKSMELGETFRHFGLIPLTQSEKEFIGEYVRIMEPFTQALDVLQNEENMSIGCVIPTIKLLVEKMEEFSIDPTIHHCGPIVFAVLGGLHARFNHLMNKHPLIMASISDLMFKMVWAEDDSKAAPQFLSMFNTVYATTLLKLSHNITLLFYVGNSIDLLQLTSKNNESPKKKRFLDGYNRRPSTEIDEVEKYLTEDSQGISLLDRFPNIRMIYKEYNSGLPSSAACERLFSPAGLIFTAKRCNLSGLNFVMLVFLKLNGACCREWGNQPSKTCGNNRK</sequence>
<dbReference type="InterPro" id="IPR012337">
    <property type="entry name" value="RNaseH-like_sf"/>
</dbReference>
<comment type="caution">
    <text evidence="1">The sequence shown here is derived from an EMBL/GenBank/DDBJ whole genome shotgun (WGS) entry which is preliminary data.</text>
</comment>
<evidence type="ECO:0000313" key="1">
    <source>
        <dbReference type="EMBL" id="KZR96551.1"/>
    </source>
</evidence>
<evidence type="ECO:0008006" key="3">
    <source>
        <dbReference type="Google" id="ProtNLM"/>
    </source>
</evidence>
<organism evidence="1 2">
    <name type="scientific">Daphnia magna</name>
    <dbReference type="NCBI Taxonomy" id="35525"/>
    <lineage>
        <taxon>Eukaryota</taxon>
        <taxon>Metazoa</taxon>
        <taxon>Ecdysozoa</taxon>
        <taxon>Arthropoda</taxon>
        <taxon>Crustacea</taxon>
        <taxon>Branchiopoda</taxon>
        <taxon>Diplostraca</taxon>
        <taxon>Cladocera</taxon>
        <taxon>Anomopoda</taxon>
        <taxon>Daphniidae</taxon>
        <taxon>Daphnia</taxon>
    </lineage>
</organism>
<dbReference type="PANTHER" id="PTHR47501:SF5">
    <property type="entry name" value="HAT C-TERMINAL DIMERISATION DOMAIN-CONTAINING PROTEIN"/>
    <property type="match status" value="1"/>
</dbReference>
<dbReference type="SUPFAM" id="SSF53098">
    <property type="entry name" value="Ribonuclease H-like"/>
    <property type="match status" value="1"/>
</dbReference>
<gene>
    <name evidence="1" type="ORF">APZ42_009050</name>
</gene>
<keyword evidence="2" id="KW-1185">Reference proteome</keyword>
<reference evidence="1 2" key="1">
    <citation type="submission" date="2016-03" db="EMBL/GenBank/DDBJ databases">
        <title>EvidentialGene: Evidence-directed Construction of Genes on Genomes.</title>
        <authorList>
            <person name="Gilbert D.G."/>
            <person name="Choi J.-H."/>
            <person name="Mockaitis K."/>
            <person name="Colbourne J."/>
            <person name="Pfrender M."/>
        </authorList>
    </citation>
    <scope>NUCLEOTIDE SEQUENCE [LARGE SCALE GENOMIC DNA]</scope>
    <source>
        <strain evidence="1 2">Xinb3</strain>
        <tissue evidence="1">Complete organism</tissue>
    </source>
</reference>